<dbReference type="InterPro" id="IPR049773">
    <property type="entry name" value="AF10-like_CC"/>
</dbReference>
<dbReference type="WBParaSite" id="TREG1_57750.1">
    <property type="protein sequence ID" value="TREG1_57750.1"/>
    <property type="gene ID" value="TREG1_57750"/>
</dbReference>
<feature type="compositionally biased region" description="Polar residues" evidence="5">
    <location>
        <begin position="590"/>
        <end position="608"/>
    </location>
</feature>
<feature type="compositionally biased region" description="Polar residues" evidence="5">
    <location>
        <begin position="467"/>
        <end position="488"/>
    </location>
</feature>
<dbReference type="InterPro" id="IPR013083">
    <property type="entry name" value="Znf_RING/FYVE/PHD"/>
</dbReference>
<feature type="region of interest" description="Disordered" evidence="5">
    <location>
        <begin position="1073"/>
        <end position="1094"/>
    </location>
</feature>
<dbReference type="PANTHER" id="PTHR13793:SF107">
    <property type="entry name" value="BROMODOMAIN-CONTAINING PROTEIN HOMOLOG"/>
    <property type="match status" value="1"/>
</dbReference>
<feature type="region of interest" description="Disordered" evidence="5">
    <location>
        <begin position="229"/>
        <end position="339"/>
    </location>
</feature>
<evidence type="ECO:0000313" key="8">
    <source>
        <dbReference type="Proteomes" id="UP000050795"/>
    </source>
</evidence>
<keyword evidence="1" id="KW-0479">Metal-binding</keyword>
<protein>
    <recommendedName>
        <fullName evidence="10">PHD-type domain-containing protein</fullName>
    </recommendedName>
</protein>
<evidence type="ECO:0000313" key="9">
    <source>
        <dbReference type="WBParaSite" id="TREG1_57750.1"/>
    </source>
</evidence>
<feature type="region of interest" description="Disordered" evidence="5">
    <location>
        <begin position="930"/>
        <end position="981"/>
    </location>
</feature>
<feature type="domain" description="PHD-type" evidence="7">
    <location>
        <begin position="58"/>
        <end position="185"/>
    </location>
</feature>
<evidence type="ECO:0000256" key="4">
    <source>
        <dbReference type="PROSITE-ProRule" id="PRU00146"/>
    </source>
</evidence>
<feature type="compositionally biased region" description="Polar residues" evidence="5">
    <location>
        <begin position="301"/>
        <end position="316"/>
    </location>
</feature>
<evidence type="ECO:0000259" key="7">
    <source>
        <dbReference type="PROSITE" id="PS51805"/>
    </source>
</evidence>
<keyword evidence="3" id="KW-0862">Zinc</keyword>
<dbReference type="GO" id="GO:0008270">
    <property type="term" value="F:zinc ion binding"/>
    <property type="evidence" value="ECO:0007669"/>
    <property type="project" value="UniProtKB-KW"/>
</dbReference>
<dbReference type="InterPro" id="IPR050701">
    <property type="entry name" value="Histone_Mod_Regulator"/>
</dbReference>
<feature type="compositionally biased region" description="Polar residues" evidence="5">
    <location>
        <begin position="935"/>
        <end position="946"/>
    </location>
</feature>
<keyword evidence="8" id="KW-1185">Reference proteome</keyword>
<dbReference type="SUPFAM" id="SSF57903">
    <property type="entry name" value="FYVE/PHD zinc finger"/>
    <property type="match status" value="1"/>
</dbReference>
<dbReference type="PROSITE" id="PS50016">
    <property type="entry name" value="ZF_PHD_2"/>
    <property type="match status" value="1"/>
</dbReference>
<evidence type="ECO:0000256" key="5">
    <source>
        <dbReference type="SAM" id="MobiDB-lite"/>
    </source>
</evidence>
<feature type="compositionally biased region" description="Low complexity" evidence="5">
    <location>
        <begin position="795"/>
        <end position="804"/>
    </location>
</feature>
<feature type="compositionally biased region" description="Polar residues" evidence="5">
    <location>
        <begin position="229"/>
        <end position="246"/>
    </location>
</feature>
<organism evidence="8 9">
    <name type="scientific">Trichobilharzia regenti</name>
    <name type="common">Nasal bird schistosome</name>
    <dbReference type="NCBI Taxonomy" id="157069"/>
    <lineage>
        <taxon>Eukaryota</taxon>
        <taxon>Metazoa</taxon>
        <taxon>Spiralia</taxon>
        <taxon>Lophotrochozoa</taxon>
        <taxon>Platyhelminthes</taxon>
        <taxon>Trematoda</taxon>
        <taxon>Digenea</taxon>
        <taxon>Strigeidida</taxon>
        <taxon>Schistosomatoidea</taxon>
        <taxon>Schistosomatidae</taxon>
        <taxon>Trichobilharzia</taxon>
    </lineage>
</organism>
<dbReference type="InterPro" id="IPR001965">
    <property type="entry name" value="Znf_PHD"/>
</dbReference>
<dbReference type="PANTHER" id="PTHR13793">
    <property type="entry name" value="PHD FINGER PROTEINS"/>
    <property type="match status" value="1"/>
</dbReference>
<evidence type="ECO:0000256" key="2">
    <source>
        <dbReference type="ARBA" id="ARBA00022771"/>
    </source>
</evidence>
<dbReference type="Gene3D" id="3.30.40.10">
    <property type="entry name" value="Zinc/RING finger domain, C3HC4 (zinc finger)"/>
    <property type="match status" value="2"/>
</dbReference>
<dbReference type="PROSITE" id="PS51805">
    <property type="entry name" value="EPHD"/>
    <property type="match status" value="1"/>
</dbReference>
<dbReference type="Pfam" id="PF13831">
    <property type="entry name" value="PHD_2"/>
    <property type="match status" value="1"/>
</dbReference>
<sequence length="1094" mass="118816">MNDKCCVCSLKFQSLSNALLFCSNCSIAVHQGCYGGPKVAGVNHWFCRKCESQVRVSKIRCDLCPIKDGAFKRSNGVRCGWAHVVCAIYVPEVYFTDFSIMELISVENVPAERFGRSCVFCERNQRNSLATCGACIQCAWKSCRVYFHASCAGLEGLLSELPAAEASGSLSIAEILFGAFGKNKVSPQSSNDITESCKDTNQAFEQEYSKFQLNGFCCVQHKKKFYEVPNSNSTPAISHSDTTSKLCKSPMNDEASCEVTNQSLRRRSSQLHLTQQSQSSDPDRTDNKQTFQDVIQDGKKSTSSPSGERYGQNSLKLQKDQCPGEICSPESTSSDCSSRKRVKMDECGETGQSEQVPTKAMERVENIDSKMHESPVVMNPADNISSLLVNQEQAVEDNLCPSGPLSDISTNDDHGDKICDKNTTDYYNTTSPPNPPSVTALEICKQSPQPITISSPIPATTSFSSSDVTHAATQLTEKQPPRVNQQNAMRKRKKSIKNSTPQSTSSTTATTTTVLNRNLAVTADSGSSSSSGTVVALSENSTTDSTTPIFTQDNLPLVLPRRPLSLRGLGISCNSRNSSILNNTAGSYIDSPGTTHTNSIPITSKGDNSSLPPPPTLSTMHDLLEWQWDQAGSLLMQQAKKTDVVTLLDCLHQLKCENDILEAKLVRLTTRHEHLRSVNARLSNSLATMEATMVINSPKHEISEQNSSVITNLSKKTNNHSSQLLDTNIVAQDSHLASVLHTAVSGESQQNQLTDSLTKGYSRHPVTVSNNADQLMAKYSNTVNKKIPILPKDPTTTGLTTTGGMKRNSTNLTDNLNSFDRLHSTPSSLLTQNQPPVVFCISPDFSKSTHDSSQPIYSSLIKHQPQILPNELSTITTTTQHTNQSSTNLGFVPNSCALVLPNANSAYFTKPVDHNELQEISARLTSAIAAREAQPSKTSNSSTTQPCPVLPKSSHSGKRNTRTVHSQPTFSSSSSKLPLPAQASMTCSPVASISKVDTLTITNKSQSYCLANLINMQPSLAVDFNKTTPYHADPNTLQLQKNSLENYAIVVSNNRTASNQFNNFEPTVTVTSNTTTNNNNNAANSLNLSSSTSS</sequence>
<reference evidence="8" key="1">
    <citation type="submission" date="2022-06" db="EMBL/GenBank/DDBJ databases">
        <authorList>
            <person name="Berger JAMES D."/>
            <person name="Berger JAMES D."/>
        </authorList>
    </citation>
    <scope>NUCLEOTIDE SEQUENCE [LARGE SCALE GENOMIC DNA]</scope>
</reference>
<feature type="region of interest" description="Disordered" evidence="5">
    <location>
        <begin position="450"/>
        <end position="548"/>
    </location>
</feature>
<dbReference type="InterPro" id="IPR019787">
    <property type="entry name" value="Znf_PHD-finger"/>
</dbReference>
<evidence type="ECO:0000259" key="6">
    <source>
        <dbReference type="PROSITE" id="PS50016"/>
    </source>
</evidence>
<feature type="compositionally biased region" description="Low complexity" evidence="5">
    <location>
        <begin position="270"/>
        <end position="280"/>
    </location>
</feature>
<feature type="domain" description="PHD-type" evidence="6">
    <location>
        <begin position="2"/>
        <end position="53"/>
    </location>
</feature>
<evidence type="ECO:0008006" key="10">
    <source>
        <dbReference type="Google" id="ProtNLM"/>
    </source>
</evidence>
<dbReference type="CDD" id="cd20901">
    <property type="entry name" value="CC_AF10"/>
    <property type="match status" value="1"/>
</dbReference>
<feature type="region of interest" description="Disordered" evidence="5">
    <location>
        <begin position="590"/>
        <end position="612"/>
    </location>
</feature>
<dbReference type="Pfam" id="PF13832">
    <property type="entry name" value="zf-HC5HC2H_2"/>
    <property type="match status" value="1"/>
</dbReference>
<feature type="region of interest" description="Disordered" evidence="5">
    <location>
        <begin position="788"/>
        <end position="809"/>
    </location>
</feature>
<dbReference type="GO" id="GO:0006357">
    <property type="term" value="P:regulation of transcription by RNA polymerase II"/>
    <property type="evidence" value="ECO:0007669"/>
    <property type="project" value="TreeGrafter"/>
</dbReference>
<keyword evidence="2 4" id="KW-0863">Zinc-finger</keyword>
<proteinExistence type="predicted"/>
<feature type="compositionally biased region" description="Polar residues" evidence="5">
    <location>
        <begin position="963"/>
        <end position="976"/>
    </location>
</feature>
<dbReference type="InterPro" id="IPR034732">
    <property type="entry name" value="EPHD"/>
</dbReference>
<accession>A0AA85K241</accession>
<evidence type="ECO:0000256" key="3">
    <source>
        <dbReference type="ARBA" id="ARBA00022833"/>
    </source>
</evidence>
<dbReference type="SMART" id="SM00249">
    <property type="entry name" value="PHD"/>
    <property type="match status" value="2"/>
</dbReference>
<evidence type="ECO:0000256" key="1">
    <source>
        <dbReference type="ARBA" id="ARBA00022723"/>
    </source>
</evidence>
<feature type="compositionally biased region" description="Polar residues" evidence="5">
    <location>
        <begin position="538"/>
        <end position="548"/>
    </location>
</feature>
<feature type="compositionally biased region" description="Low complexity" evidence="5">
    <location>
        <begin position="450"/>
        <end position="466"/>
    </location>
</feature>
<name>A0AA85K241_TRIRE</name>
<dbReference type="Proteomes" id="UP000050795">
    <property type="component" value="Unassembled WGS sequence"/>
</dbReference>
<dbReference type="AlphaFoldDB" id="A0AA85K241"/>
<reference evidence="9" key="2">
    <citation type="submission" date="2023-11" db="UniProtKB">
        <authorList>
            <consortium name="WormBaseParasite"/>
        </authorList>
    </citation>
    <scope>IDENTIFICATION</scope>
</reference>
<feature type="compositionally biased region" description="Low complexity" evidence="5">
    <location>
        <begin position="499"/>
        <end position="513"/>
    </location>
</feature>
<dbReference type="InterPro" id="IPR011011">
    <property type="entry name" value="Znf_FYVE_PHD"/>
</dbReference>